<sequence length="89" mass="9942">MSSLLSGHSQRCCDQNRQAISVEERRSLSLELLAGTLYIAGHFISIPQNLLSIVYALTLRTKRFLKILNMTKIVTYCPGLVVGAAFLWT</sequence>
<accession>A0A0N4TWP2</accession>
<dbReference type="Proteomes" id="UP000278627">
    <property type="component" value="Unassembled WGS sequence"/>
</dbReference>
<proteinExistence type="predicted"/>
<protein>
    <submittedName>
        <fullName evidence="4">TPT domain-containing protein</fullName>
    </submittedName>
</protein>
<gene>
    <name evidence="2" type="ORF">BPAG_LOCUS13287</name>
</gene>
<organism evidence="4">
    <name type="scientific">Brugia pahangi</name>
    <name type="common">Filarial nematode worm</name>
    <dbReference type="NCBI Taxonomy" id="6280"/>
    <lineage>
        <taxon>Eukaryota</taxon>
        <taxon>Metazoa</taxon>
        <taxon>Ecdysozoa</taxon>
        <taxon>Nematoda</taxon>
        <taxon>Chromadorea</taxon>
        <taxon>Rhabditida</taxon>
        <taxon>Spirurina</taxon>
        <taxon>Spiruromorpha</taxon>
        <taxon>Filarioidea</taxon>
        <taxon>Onchocercidae</taxon>
        <taxon>Brugia</taxon>
    </lineage>
</organism>
<dbReference type="WBParaSite" id="BPAG_0001335901-mRNA-1">
    <property type="protein sequence ID" value="BPAG_0001335901-mRNA-1"/>
    <property type="gene ID" value="BPAG_0001335901"/>
</dbReference>
<keyword evidence="1" id="KW-1133">Transmembrane helix</keyword>
<feature type="transmembrane region" description="Helical" evidence="1">
    <location>
        <begin position="37"/>
        <end position="58"/>
    </location>
</feature>
<name>A0A0N4TWP2_BRUPA</name>
<keyword evidence="3" id="KW-1185">Reference proteome</keyword>
<reference evidence="2 3" key="2">
    <citation type="submission" date="2018-11" db="EMBL/GenBank/DDBJ databases">
        <authorList>
            <consortium name="Pathogen Informatics"/>
        </authorList>
    </citation>
    <scope>NUCLEOTIDE SEQUENCE [LARGE SCALE GENOMIC DNA]</scope>
</reference>
<keyword evidence="1" id="KW-0812">Transmembrane</keyword>
<evidence type="ECO:0000313" key="2">
    <source>
        <dbReference type="EMBL" id="VDN94472.1"/>
    </source>
</evidence>
<evidence type="ECO:0000256" key="1">
    <source>
        <dbReference type="SAM" id="Phobius"/>
    </source>
</evidence>
<reference evidence="4" key="1">
    <citation type="submission" date="2017-02" db="UniProtKB">
        <authorList>
            <consortium name="WormBaseParasite"/>
        </authorList>
    </citation>
    <scope>IDENTIFICATION</scope>
</reference>
<dbReference type="AlphaFoldDB" id="A0A0N4TWP2"/>
<evidence type="ECO:0000313" key="3">
    <source>
        <dbReference type="Proteomes" id="UP000278627"/>
    </source>
</evidence>
<keyword evidence="1" id="KW-0472">Membrane</keyword>
<feature type="transmembrane region" description="Helical" evidence="1">
    <location>
        <begin position="70"/>
        <end position="88"/>
    </location>
</feature>
<dbReference type="EMBL" id="UZAD01013373">
    <property type="protein sequence ID" value="VDN94472.1"/>
    <property type="molecule type" value="Genomic_DNA"/>
</dbReference>
<evidence type="ECO:0000313" key="4">
    <source>
        <dbReference type="WBParaSite" id="BPAG_0001335901-mRNA-1"/>
    </source>
</evidence>